<dbReference type="Pfam" id="PF00155">
    <property type="entry name" value="Aminotran_1_2"/>
    <property type="match status" value="1"/>
</dbReference>
<keyword evidence="4 7" id="KW-0808">Transferase</keyword>
<feature type="domain" description="Aminotransferase class I/classII large" evidence="6">
    <location>
        <begin position="46"/>
        <end position="386"/>
    </location>
</feature>
<evidence type="ECO:0000256" key="2">
    <source>
        <dbReference type="ARBA" id="ARBA00007441"/>
    </source>
</evidence>
<dbReference type="Gene3D" id="3.90.1150.10">
    <property type="entry name" value="Aspartate Aminotransferase, domain 1"/>
    <property type="match status" value="1"/>
</dbReference>
<evidence type="ECO:0000256" key="1">
    <source>
        <dbReference type="ARBA" id="ARBA00001933"/>
    </source>
</evidence>
<dbReference type="CDD" id="cd00609">
    <property type="entry name" value="AAT_like"/>
    <property type="match status" value="1"/>
</dbReference>
<dbReference type="STRING" id="454194.PYK22_02735"/>
<dbReference type="GO" id="GO:0030170">
    <property type="term" value="F:pyridoxal phosphate binding"/>
    <property type="evidence" value="ECO:0007669"/>
    <property type="project" value="InterPro"/>
</dbReference>
<dbReference type="InterPro" id="IPR004839">
    <property type="entry name" value="Aminotransferase_I/II_large"/>
</dbReference>
<dbReference type="Gene3D" id="3.40.640.10">
    <property type="entry name" value="Type I PLP-dependent aspartate aminotransferase-like (Major domain)"/>
    <property type="match status" value="1"/>
</dbReference>
<comment type="cofactor">
    <cofactor evidence="1">
        <name>pyridoxal 5'-phosphate</name>
        <dbReference type="ChEBI" id="CHEBI:597326"/>
    </cofactor>
</comment>
<dbReference type="GO" id="GO:0004069">
    <property type="term" value="F:L-aspartate:2-oxoglutarate aminotransferase activity"/>
    <property type="evidence" value="ECO:0007669"/>
    <property type="project" value="UniProtKB-EC"/>
</dbReference>
<dbReference type="InterPro" id="IPR015421">
    <property type="entry name" value="PyrdxlP-dep_Trfase_major"/>
</dbReference>
<keyword evidence="8" id="KW-1185">Reference proteome</keyword>
<accession>A0A0B6X138</accession>
<keyword evidence="5" id="KW-0663">Pyridoxal phosphate</keyword>
<evidence type="ECO:0000313" key="8">
    <source>
        <dbReference type="Proteomes" id="UP000031518"/>
    </source>
</evidence>
<dbReference type="RefSeq" id="WP_060635685.1">
    <property type="nucleotide sequence ID" value="NZ_CBXV010000008.1"/>
</dbReference>
<evidence type="ECO:0000256" key="3">
    <source>
        <dbReference type="ARBA" id="ARBA00022576"/>
    </source>
</evidence>
<sequence>MSGARLKAFHLARRLDGVGFSDIVKIRNRIMELRAQGARVFQFEGGEPFLNTPEHIKEAMMRALRENKTRYAPSSGIPELRAAIAEKVRTRNRIPAREEDVIVLNGGMQGLFGAFQSVVDPGDEVLVFSPYWTPIKDLIAHCQGVTVLVPTAEARREGFAATLARYASPRTRAIYYNTPQNPTGVVFTRAEAEEVARFATERDLIVIADEAYEDLVYDGEHVSIASLDGMFERTITSFTLSKSYAMTGWRVGYAVATEPWMTGLRKTTLYSTNGVSTPSQWAAVAALATPVSFFDEIRAEYRRRRDLLVAGLNELGFHCEAPAGAFYAFPDVSRLGLDSRAAADHLLERAQVATVPGVVFGEHGEGHLRFSFSTSIETIEQGLDSLRRNL</sequence>
<dbReference type="EMBL" id="CBXV010000008">
    <property type="protein sequence ID" value="CDM66702.1"/>
    <property type="molecule type" value="Genomic_DNA"/>
</dbReference>
<dbReference type="GO" id="GO:0006520">
    <property type="term" value="P:amino acid metabolic process"/>
    <property type="evidence" value="ECO:0007669"/>
    <property type="project" value="InterPro"/>
</dbReference>
<proteinExistence type="inferred from homology"/>
<dbReference type="InterPro" id="IPR050596">
    <property type="entry name" value="AspAT/PAT-like"/>
</dbReference>
<evidence type="ECO:0000256" key="5">
    <source>
        <dbReference type="ARBA" id="ARBA00022898"/>
    </source>
</evidence>
<dbReference type="AlphaFoldDB" id="A0A0B6X138"/>
<dbReference type="SUPFAM" id="SSF53383">
    <property type="entry name" value="PLP-dependent transferases"/>
    <property type="match status" value="1"/>
</dbReference>
<reference evidence="7 8" key="2">
    <citation type="submission" date="2015-01" db="EMBL/GenBank/DDBJ databases">
        <title>Complete genome sequence of Pyrinomonas methylaliphatogenes type strain K22T.</title>
        <authorList>
            <person name="Lee K.C.Y."/>
            <person name="Power J.F."/>
            <person name="Dunfield P.F."/>
            <person name="Morgan X.C."/>
            <person name="Huttenhower C."/>
            <person name="Stott M.B."/>
        </authorList>
    </citation>
    <scope>NUCLEOTIDE SEQUENCE [LARGE SCALE GENOMIC DNA]</scope>
    <source>
        <strain evidence="7 8">K22</strain>
    </source>
</reference>
<dbReference type="PANTHER" id="PTHR46383:SF1">
    <property type="entry name" value="ASPARTATE AMINOTRANSFERASE"/>
    <property type="match status" value="1"/>
</dbReference>
<dbReference type="Proteomes" id="UP000031518">
    <property type="component" value="Unassembled WGS sequence"/>
</dbReference>
<dbReference type="PANTHER" id="PTHR46383">
    <property type="entry name" value="ASPARTATE AMINOTRANSFERASE"/>
    <property type="match status" value="1"/>
</dbReference>
<dbReference type="EC" id="2.6.1.1" evidence="7"/>
<name>A0A0B6X138_9BACT</name>
<evidence type="ECO:0000259" key="6">
    <source>
        <dbReference type="Pfam" id="PF00155"/>
    </source>
</evidence>
<evidence type="ECO:0000313" key="7">
    <source>
        <dbReference type="EMBL" id="CDM66702.1"/>
    </source>
</evidence>
<dbReference type="InterPro" id="IPR015424">
    <property type="entry name" value="PyrdxlP-dep_Trfase"/>
</dbReference>
<gene>
    <name evidence="7" type="ORF">PYK22_02735</name>
</gene>
<organism evidence="7 8">
    <name type="scientific">Pyrinomonas methylaliphatogenes</name>
    <dbReference type="NCBI Taxonomy" id="454194"/>
    <lineage>
        <taxon>Bacteria</taxon>
        <taxon>Pseudomonadati</taxon>
        <taxon>Acidobacteriota</taxon>
        <taxon>Blastocatellia</taxon>
        <taxon>Blastocatellales</taxon>
        <taxon>Pyrinomonadaceae</taxon>
        <taxon>Pyrinomonas</taxon>
    </lineage>
</organism>
<comment type="similarity">
    <text evidence="2">Belongs to the class-I pyridoxal-phosphate-dependent aminotransferase family.</text>
</comment>
<dbReference type="InterPro" id="IPR015422">
    <property type="entry name" value="PyrdxlP-dep_Trfase_small"/>
</dbReference>
<evidence type="ECO:0000256" key="4">
    <source>
        <dbReference type="ARBA" id="ARBA00022679"/>
    </source>
</evidence>
<protein>
    <submittedName>
        <fullName evidence="7">Aspartate/tyrosine/aromatic aminotransferase</fullName>
        <ecNumber evidence="7">2.6.1.1</ecNumber>
    </submittedName>
</protein>
<reference evidence="7 8" key="1">
    <citation type="submission" date="2013-12" db="EMBL/GenBank/DDBJ databases">
        <authorList>
            <person name="Stott M."/>
        </authorList>
    </citation>
    <scope>NUCLEOTIDE SEQUENCE [LARGE SCALE GENOMIC DNA]</scope>
    <source>
        <strain evidence="7 8">K22</strain>
    </source>
</reference>
<keyword evidence="3 7" id="KW-0032">Aminotransferase</keyword>